<dbReference type="InterPro" id="IPR001584">
    <property type="entry name" value="Integrase_cat-core"/>
</dbReference>
<accession>A0A6A3KPV3</accession>
<dbReference type="EMBL" id="QXFV01001301">
    <property type="protein sequence ID" value="KAE9009331.1"/>
    <property type="molecule type" value="Genomic_DNA"/>
</dbReference>
<dbReference type="Pfam" id="PF17921">
    <property type="entry name" value="Integrase_H2C2"/>
    <property type="match status" value="1"/>
</dbReference>
<dbReference type="Pfam" id="PF00665">
    <property type="entry name" value="rve"/>
    <property type="match status" value="1"/>
</dbReference>
<proteinExistence type="predicted"/>
<dbReference type="PROSITE" id="PS50013">
    <property type="entry name" value="CHROMO_2"/>
    <property type="match status" value="1"/>
</dbReference>
<keyword evidence="1" id="KW-0808">Transferase</keyword>
<dbReference type="Gene3D" id="3.10.10.10">
    <property type="entry name" value="HIV Type 1 Reverse Transcriptase, subunit A, domain 1"/>
    <property type="match status" value="1"/>
</dbReference>
<keyword evidence="5" id="KW-0378">Hydrolase</keyword>
<keyword evidence="2" id="KW-0548">Nucleotidyltransferase</keyword>
<evidence type="ECO:0000256" key="5">
    <source>
        <dbReference type="ARBA" id="ARBA00022801"/>
    </source>
</evidence>
<evidence type="ECO:0000259" key="9">
    <source>
        <dbReference type="PROSITE" id="PS50994"/>
    </source>
</evidence>
<dbReference type="SUPFAM" id="SSF53098">
    <property type="entry name" value="Ribonuclease H-like"/>
    <property type="match status" value="1"/>
</dbReference>
<dbReference type="InterPro" id="IPR016197">
    <property type="entry name" value="Chromo-like_dom_sf"/>
</dbReference>
<dbReference type="Proteomes" id="UP000429607">
    <property type="component" value="Unassembled WGS sequence"/>
</dbReference>
<dbReference type="Gene3D" id="2.40.50.40">
    <property type="match status" value="1"/>
</dbReference>
<dbReference type="GO" id="GO:0015074">
    <property type="term" value="P:DNA integration"/>
    <property type="evidence" value="ECO:0007669"/>
    <property type="project" value="InterPro"/>
</dbReference>
<name>A0A6A3KPV3_9STRA</name>
<dbReference type="GO" id="GO:0003676">
    <property type="term" value="F:nucleic acid binding"/>
    <property type="evidence" value="ECO:0007669"/>
    <property type="project" value="InterPro"/>
</dbReference>
<dbReference type="CDD" id="cd01647">
    <property type="entry name" value="RT_LTR"/>
    <property type="match status" value="1"/>
</dbReference>
<evidence type="ECO:0000256" key="6">
    <source>
        <dbReference type="ARBA" id="ARBA00022918"/>
    </source>
</evidence>
<dbReference type="InterPro" id="IPR050951">
    <property type="entry name" value="Retrovirus_Pol_polyprotein"/>
</dbReference>
<organism evidence="10 11">
    <name type="scientific">Phytophthora rubi</name>
    <dbReference type="NCBI Taxonomy" id="129364"/>
    <lineage>
        <taxon>Eukaryota</taxon>
        <taxon>Sar</taxon>
        <taxon>Stramenopiles</taxon>
        <taxon>Oomycota</taxon>
        <taxon>Peronosporomycetes</taxon>
        <taxon>Peronosporales</taxon>
        <taxon>Peronosporaceae</taxon>
        <taxon>Phytophthora</taxon>
    </lineage>
</organism>
<dbReference type="InterPro" id="IPR012337">
    <property type="entry name" value="RNaseH-like_sf"/>
</dbReference>
<dbReference type="PROSITE" id="PS50994">
    <property type="entry name" value="INTEGRASE"/>
    <property type="match status" value="1"/>
</dbReference>
<evidence type="ECO:0000259" key="7">
    <source>
        <dbReference type="PROSITE" id="PS50013"/>
    </source>
</evidence>
<feature type="domain" description="Chromo" evidence="7">
    <location>
        <begin position="1345"/>
        <end position="1395"/>
    </location>
</feature>
<reference evidence="10 11" key="1">
    <citation type="submission" date="2018-09" db="EMBL/GenBank/DDBJ databases">
        <title>Genomic investigation of the strawberry pathogen Phytophthora fragariae indicates pathogenicity is determined by transcriptional variation in three key races.</title>
        <authorList>
            <person name="Adams T.M."/>
            <person name="Armitage A.D."/>
            <person name="Sobczyk M.K."/>
            <person name="Bates H.J."/>
            <person name="Dunwell J.M."/>
            <person name="Nellist C.F."/>
            <person name="Harrison R.J."/>
        </authorList>
    </citation>
    <scope>NUCLEOTIDE SEQUENCE [LARGE SCALE GENOMIC DNA]</scope>
    <source>
        <strain evidence="10 11">SCRP249</strain>
    </source>
</reference>
<keyword evidence="4" id="KW-0255">Endonuclease</keyword>
<protein>
    <recommendedName>
        <fullName evidence="12">Reverse transcriptase</fullName>
    </recommendedName>
</protein>
<gene>
    <name evidence="10" type="ORF">PR001_g16472</name>
</gene>
<evidence type="ECO:0000256" key="4">
    <source>
        <dbReference type="ARBA" id="ARBA00022759"/>
    </source>
</evidence>
<dbReference type="GO" id="GO:0004519">
    <property type="term" value="F:endonuclease activity"/>
    <property type="evidence" value="ECO:0007669"/>
    <property type="project" value="UniProtKB-KW"/>
</dbReference>
<dbReference type="InterPro" id="IPR041373">
    <property type="entry name" value="RT_RNaseH"/>
</dbReference>
<dbReference type="PANTHER" id="PTHR37984">
    <property type="entry name" value="PROTEIN CBG26694"/>
    <property type="match status" value="1"/>
</dbReference>
<dbReference type="PANTHER" id="PTHR37984:SF5">
    <property type="entry name" value="PROTEIN NYNRIN-LIKE"/>
    <property type="match status" value="1"/>
</dbReference>
<evidence type="ECO:0000313" key="10">
    <source>
        <dbReference type="EMBL" id="KAE9009331.1"/>
    </source>
</evidence>
<dbReference type="Pfam" id="PF00078">
    <property type="entry name" value="RVT_1"/>
    <property type="match status" value="1"/>
</dbReference>
<dbReference type="PROSITE" id="PS50878">
    <property type="entry name" value="RT_POL"/>
    <property type="match status" value="1"/>
</dbReference>
<dbReference type="Gene3D" id="3.30.420.10">
    <property type="entry name" value="Ribonuclease H-like superfamily/Ribonuclease H"/>
    <property type="match status" value="1"/>
</dbReference>
<evidence type="ECO:0000313" key="11">
    <source>
        <dbReference type="Proteomes" id="UP000429607"/>
    </source>
</evidence>
<dbReference type="Gene3D" id="3.30.70.270">
    <property type="match status" value="1"/>
</dbReference>
<dbReference type="SUPFAM" id="SSF54160">
    <property type="entry name" value="Chromo domain-like"/>
    <property type="match status" value="1"/>
</dbReference>
<dbReference type="InterPro" id="IPR036397">
    <property type="entry name" value="RNaseH_sf"/>
</dbReference>
<dbReference type="SMART" id="SM00298">
    <property type="entry name" value="CHROMO"/>
    <property type="match status" value="1"/>
</dbReference>
<dbReference type="InterPro" id="IPR043502">
    <property type="entry name" value="DNA/RNA_pol_sf"/>
</dbReference>
<feature type="domain" description="Reverse transcriptase" evidence="8">
    <location>
        <begin position="488"/>
        <end position="675"/>
    </location>
</feature>
<dbReference type="InterPro" id="IPR000953">
    <property type="entry name" value="Chromo/chromo_shadow_dom"/>
</dbReference>
<evidence type="ECO:0008006" key="12">
    <source>
        <dbReference type="Google" id="ProtNLM"/>
    </source>
</evidence>
<keyword evidence="3" id="KW-0540">Nuclease</keyword>
<dbReference type="InterPro" id="IPR043128">
    <property type="entry name" value="Rev_trsase/Diguanyl_cyclase"/>
</dbReference>
<keyword evidence="6" id="KW-0695">RNA-directed DNA polymerase</keyword>
<evidence type="ECO:0000259" key="8">
    <source>
        <dbReference type="PROSITE" id="PS50878"/>
    </source>
</evidence>
<dbReference type="GO" id="GO:0003964">
    <property type="term" value="F:RNA-directed DNA polymerase activity"/>
    <property type="evidence" value="ECO:0007669"/>
    <property type="project" value="UniProtKB-KW"/>
</dbReference>
<evidence type="ECO:0000256" key="3">
    <source>
        <dbReference type="ARBA" id="ARBA00022722"/>
    </source>
</evidence>
<feature type="domain" description="Integrase catalytic" evidence="9">
    <location>
        <begin position="1033"/>
        <end position="1198"/>
    </location>
</feature>
<dbReference type="SUPFAM" id="SSF56672">
    <property type="entry name" value="DNA/RNA polymerases"/>
    <property type="match status" value="1"/>
</dbReference>
<comment type="caution">
    <text evidence="10">The sequence shown here is derived from an EMBL/GenBank/DDBJ whole genome shotgun (WGS) entry which is preliminary data.</text>
</comment>
<evidence type="ECO:0000256" key="2">
    <source>
        <dbReference type="ARBA" id="ARBA00022695"/>
    </source>
</evidence>
<sequence>MPGFGVDSDGDVVMTTPQPIFEFIRAPRLTAWSQAALIQFKRERAQYEKKIEERCAVTNENKANLLTLEAVTDADIVAEIERKYGTILNAHVPDVMSMFKEWLNMDLQEQDIEARISKYFVDFGRLVEEKGFIGVLGSNTGGQVLDRQKMKLRCRVLVENLAPTVLQVDVKRLVEMTHRDARTDDVRLYQLIVERATMQHHFHLMQKETKEPRTALRTRPTSTTTAAKTTATRAEGVGAVRPKSNVKTSLGGNVQCWVCKGGQKMRDCPTSTDAKKDAALAAWREQRKSQPERAKHVAEKGISKKVVLVNSILEIPLCPDTGSDRNIISRDYLNELKELDAREGTTLDLKLTTAAGPLHLPRAPVVVLEGPEDEFLLGRVTLKEIGIDIDHLLEQLASGGREGEIGAADEDYLPPEEELRFEAEDGDAAAAMGNLVDDAVANGFAAEHVDGLRDLVHEWPLEPFRCKLRKYPERQRAFLRKYVQQLVDAGLVLRNNDSRWACAALPVKKSSGEYRMTVDYRPVNQLTVPLAAATPNLAVVTQSVKGAYGFGPFDLFKGFWQLPLSPASQELFSFLTEDGVFTPTRVPQGASDSALHFQAQMQECFRSLLYNAALVWIDDILLFARSPGEFLEKLRAFFIILRQRNLKLNAAKCKLFSKKVIWPSETCLYYRRLLLCSIFYARLTGSEKSMVDYARTVAPLQHKLEEVMVARGRRKSRLAGLDLTWTKDDGSAFRVGLKLLSNSSKMFFPDRDAHVCLFSDASASGWAVVLTQVREWSTDTPVEEQHHEMLVCRGGTFTKSQVNWSVVEKEGYPIARTCGDLEYLLDREKGFHIYCDHSNLIQIFAPGREVKQHVKGKLQRWALRSTGCRYTIEHVPGEHNLWPDIVSRWGQPPADPATASIARVHHVTTRSESAVSRLRPLEDASFNWPTAAEVKVVQGRFKKDMPPAASIVEGLATIDGKIWIPSTSHSLLLRLFIVAHCGVQGHRCEHVMAEQLSARFFIKNLAAKVAKFVRECLLCRHVKGGKIIQRAWTTDREVSMRNERLHMDYLFLGDTYGSTKYVLVLKDELTHFCELVPADSAGSEVVVASILDWFKRFGLPESWESDNGSHFKAEVMASLCERLKANQSFVPVYTPWINGTVERINRDILQVLRAMLLEFQLDTRNWLYLLPLIQANLNHSPVASLGNHAPIEVFTGLPAPSALDTIAVPSDKGTRLVPVDPERVSAHVEKLRRSLHAMHKEATTQKEKKRLYEMARAKGGICNFAVGDFVLWSRVDSRLQGSKLLVRWVGPFRVVEARQHSFIIDHLITKDKVEVHGSRLKFYCDSSLNVTAELKEHVAKQGIVLGVRAIVNHRNNPVSNEWEVQVAWIGLEDVENSWEPLRRIYADVPTKVQEYIDSNAITDLDWLFSTPVSED</sequence>
<dbReference type="InterPro" id="IPR000477">
    <property type="entry name" value="RT_dom"/>
</dbReference>
<evidence type="ECO:0000256" key="1">
    <source>
        <dbReference type="ARBA" id="ARBA00022679"/>
    </source>
</evidence>
<dbReference type="InterPro" id="IPR041588">
    <property type="entry name" value="Integrase_H2C2"/>
</dbReference>
<dbReference type="GO" id="GO:0016787">
    <property type="term" value="F:hydrolase activity"/>
    <property type="evidence" value="ECO:0007669"/>
    <property type="project" value="UniProtKB-KW"/>
</dbReference>
<dbReference type="Pfam" id="PF17917">
    <property type="entry name" value="RT_RNaseH"/>
    <property type="match status" value="1"/>
</dbReference>